<organism evidence="1 2">
    <name type="scientific">Candidatus Southlakia epibionticum</name>
    <dbReference type="NCBI Taxonomy" id="3043284"/>
    <lineage>
        <taxon>Bacteria</taxon>
        <taxon>Candidatus Saccharimonadota</taxon>
        <taxon>Candidatus Saccharimonadia</taxon>
        <taxon>Candidatus Saccharimonadales</taxon>
        <taxon>Candidatus Saccharimonadaceae</taxon>
        <taxon>Candidatus Southlakia</taxon>
    </lineage>
</organism>
<sequence length="88" mass="9974">MRVVVVSKDDTDYSRQVATFVDDMARQTGHELEVLDPESREGESFCRAYDIVEYPTIVALSADSQLQAMWRGLPLPLISEVSYYAVQD</sequence>
<dbReference type="Proteomes" id="UP001177295">
    <property type="component" value="Chromosome"/>
</dbReference>
<keyword evidence="2" id="KW-1185">Reference proteome</keyword>
<gene>
    <name evidence="1" type="ORF">SEML1_0177</name>
</gene>
<evidence type="ECO:0008006" key="3">
    <source>
        <dbReference type="Google" id="ProtNLM"/>
    </source>
</evidence>
<dbReference type="RefSeq" id="WP_376754177.1">
    <property type="nucleotide sequence ID" value="NZ_CP124550.1"/>
</dbReference>
<evidence type="ECO:0000313" key="1">
    <source>
        <dbReference type="EMBL" id="WIO45807.1"/>
    </source>
</evidence>
<dbReference type="EMBL" id="CP124550">
    <property type="protein sequence ID" value="WIO45807.1"/>
    <property type="molecule type" value="Genomic_DNA"/>
</dbReference>
<name>A0ABY8WUC8_9BACT</name>
<protein>
    <recommendedName>
        <fullName evidence="3">Thioredoxin family protein</fullName>
    </recommendedName>
</protein>
<proteinExistence type="predicted"/>
<reference evidence="1 2" key="1">
    <citation type="journal article" date="2023" name="Cell">
        <title>Genetic manipulation of Patescibacteria provides mechanistic insights into microbial dark matter and the epibiotic lifestyle.</title>
        <authorList>
            <person name="Wang Y."/>
            <person name="Gallagher L.A."/>
            <person name="Andrade P.A."/>
            <person name="Liu A."/>
            <person name="Humphreys I.R."/>
            <person name="Turkarslan S."/>
            <person name="Cutler K.J."/>
            <person name="Arrieta-Ortiz M.L."/>
            <person name="Li Y."/>
            <person name="Radey M.C."/>
            <person name="McLean J.S."/>
            <person name="Cong Q."/>
            <person name="Baker D."/>
            <person name="Baliga N.S."/>
            <person name="Peterson S.B."/>
            <person name="Mougous J.D."/>
        </authorList>
    </citation>
    <scope>NUCLEOTIDE SEQUENCE [LARGE SCALE GENOMIC DNA]</scope>
    <source>
        <strain evidence="1 2">ML1</strain>
    </source>
</reference>
<dbReference type="Gene3D" id="3.40.30.10">
    <property type="entry name" value="Glutaredoxin"/>
    <property type="match status" value="1"/>
</dbReference>
<evidence type="ECO:0000313" key="2">
    <source>
        <dbReference type="Proteomes" id="UP001177295"/>
    </source>
</evidence>
<accession>A0ABY8WUC8</accession>